<keyword evidence="1" id="KW-0472">Membrane</keyword>
<feature type="transmembrane region" description="Helical" evidence="1">
    <location>
        <begin position="47"/>
        <end position="68"/>
    </location>
</feature>
<keyword evidence="1" id="KW-0812">Transmembrane</keyword>
<protein>
    <submittedName>
        <fullName evidence="2">Uncharacterized protein</fullName>
    </submittedName>
</protein>
<accession>A0A521FSY0</accession>
<sequence>MLGMAAIGVRIAVAGRWRGPARAWPAVAETWALVVFPVSALADAQTASFAGAGHLLAGYTVLGIVLAARPHLTGAR</sequence>
<reference evidence="2 3" key="1">
    <citation type="submission" date="2017-05" db="EMBL/GenBank/DDBJ databases">
        <authorList>
            <person name="Varghese N."/>
            <person name="Submissions S."/>
        </authorList>
    </citation>
    <scope>NUCLEOTIDE SEQUENCE [LARGE SCALE GENOMIC DNA]</scope>
    <source>
        <strain evidence="2 3">DSM 46834</strain>
    </source>
</reference>
<evidence type="ECO:0000256" key="1">
    <source>
        <dbReference type="SAM" id="Phobius"/>
    </source>
</evidence>
<organism evidence="2 3">
    <name type="scientific">Geodermatophilus aquaeductus</name>
    <dbReference type="NCBI Taxonomy" id="1564161"/>
    <lineage>
        <taxon>Bacteria</taxon>
        <taxon>Bacillati</taxon>
        <taxon>Actinomycetota</taxon>
        <taxon>Actinomycetes</taxon>
        <taxon>Geodermatophilales</taxon>
        <taxon>Geodermatophilaceae</taxon>
        <taxon>Geodermatophilus</taxon>
    </lineage>
</organism>
<evidence type="ECO:0000313" key="3">
    <source>
        <dbReference type="Proteomes" id="UP000317484"/>
    </source>
</evidence>
<evidence type="ECO:0000313" key="2">
    <source>
        <dbReference type="EMBL" id="SMO99313.1"/>
    </source>
</evidence>
<gene>
    <name evidence="2" type="ORF">SAMN06273567_11619</name>
</gene>
<keyword evidence="3" id="KW-1185">Reference proteome</keyword>
<name>A0A521FSY0_9ACTN</name>
<proteinExistence type="predicted"/>
<dbReference type="AlphaFoldDB" id="A0A521FSY0"/>
<dbReference type="Proteomes" id="UP000317484">
    <property type="component" value="Unassembled WGS sequence"/>
</dbReference>
<dbReference type="EMBL" id="FXTJ01000016">
    <property type="protein sequence ID" value="SMO99313.1"/>
    <property type="molecule type" value="Genomic_DNA"/>
</dbReference>
<keyword evidence="1" id="KW-1133">Transmembrane helix</keyword>